<feature type="region of interest" description="Disordered" evidence="1">
    <location>
        <begin position="128"/>
        <end position="153"/>
    </location>
</feature>
<dbReference type="EMBL" id="JAYLLN010000001">
    <property type="protein sequence ID" value="MEI5983270.1"/>
    <property type="molecule type" value="Genomic_DNA"/>
</dbReference>
<evidence type="ECO:0000256" key="2">
    <source>
        <dbReference type="SAM" id="SignalP"/>
    </source>
</evidence>
<keyword evidence="4" id="KW-1185">Reference proteome</keyword>
<evidence type="ECO:0000256" key="1">
    <source>
        <dbReference type="SAM" id="MobiDB-lite"/>
    </source>
</evidence>
<comment type="caution">
    <text evidence="3">The sequence shown here is derived from an EMBL/GenBank/DDBJ whole genome shotgun (WGS) entry which is preliminary data.</text>
</comment>
<accession>A0ABU8I1L7</accession>
<keyword evidence="2" id="KW-0732">Signal</keyword>
<dbReference type="RefSeq" id="WP_134776011.1">
    <property type="nucleotide sequence ID" value="NZ_JAYLLN010000001.1"/>
</dbReference>
<evidence type="ECO:0000313" key="4">
    <source>
        <dbReference type="Proteomes" id="UP001363035"/>
    </source>
</evidence>
<organism evidence="3 4">
    <name type="scientific">Sphingobacterium tenebrionis</name>
    <dbReference type="NCBI Taxonomy" id="3111775"/>
    <lineage>
        <taxon>Bacteria</taxon>
        <taxon>Pseudomonadati</taxon>
        <taxon>Bacteroidota</taxon>
        <taxon>Sphingobacteriia</taxon>
        <taxon>Sphingobacteriales</taxon>
        <taxon>Sphingobacteriaceae</taxon>
        <taxon>Sphingobacterium</taxon>
    </lineage>
</organism>
<protein>
    <submittedName>
        <fullName evidence="3">Uncharacterized protein</fullName>
    </submittedName>
</protein>
<gene>
    <name evidence="3" type="ORF">VJ786_00005</name>
</gene>
<feature type="compositionally biased region" description="Polar residues" evidence="1">
    <location>
        <begin position="137"/>
        <end position="149"/>
    </location>
</feature>
<feature type="signal peptide" evidence="2">
    <location>
        <begin position="1"/>
        <end position="19"/>
    </location>
</feature>
<proteinExistence type="predicted"/>
<evidence type="ECO:0000313" key="3">
    <source>
        <dbReference type="EMBL" id="MEI5983270.1"/>
    </source>
</evidence>
<feature type="chain" id="PRO_5047102994" evidence="2">
    <location>
        <begin position="20"/>
        <end position="246"/>
    </location>
</feature>
<sequence length="246" mass="26730">MRKLFLLFLLGTAVSTVSAQTTEFKIKLPLNKTFTQVAKAKIDVEGGTGGTIMDMNIKTEMTASKLENNIYTVDNVIKAVKIDLDAGMAQGSYDSENPSDDEIGTIFAAQFEPLLGKKMATKMTEAGAVSSEDEGTTALSPFENLTSGSVLPDKPAAPGYTWTTKETANEMTVIRNAKYLSKTAEGYNFEFTGDIQDSSNTKIGNYSGTYILDTNTHYPKVMTIKMKLDQDGQTINLDLNNIVQGL</sequence>
<name>A0ABU8I1L7_9SPHI</name>
<dbReference type="Proteomes" id="UP001363035">
    <property type="component" value="Unassembled WGS sequence"/>
</dbReference>
<reference evidence="3 4" key="1">
    <citation type="submission" date="2024-01" db="EMBL/GenBank/DDBJ databases">
        <title>Sphingobacterium tenebrionis sp. nov., a novel endophyte isolated from tenebrio molitor intestines.</title>
        <authorList>
            <person name="Zhang C."/>
        </authorList>
    </citation>
    <scope>NUCLEOTIDE SEQUENCE [LARGE SCALE GENOMIC DNA]</scope>
    <source>
        <strain evidence="3 4">PU5-4</strain>
    </source>
</reference>